<keyword evidence="1" id="KW-0175">Coiled coil</keyword>
<dbReference type="Pfam" id="PF16510">
    <property type="entry name" value="P22_portal"/>
    <property type="match status" value="1"/>
</dbReference>
<name>A0A939EW62_9BACT</name>
<evidence type="ECO:0000256" key="1">
    <source>
        <dbReference type="SAM" id="Coils"/>
    </source>
</evidence>
<reference evidence="2" key="1">
    <citation type="submission" date="2021-03" db="EMBL/GenBank/DDBJ databases">
        <authorList>
            <person name="Kim M.K."/>
        </authorList>
    </citation>
    <scope>NUCLEOTIDE SEQUENCE</scope>
    <source>
        <strain evidence="2">BT186</strain>
    </source>
</reference>
<organism evidence="2 3">
    <name type="scientific">Hymenobacter telluris</name>
    <dbReference type="NCBI Taxonomy" id="2816474"/>
    <lineage>
        <taxon>Bacteria</taxon>
        <taxon>Pseudomonadati</taxon>
        <taxon>Bacteroidota</taxon>
        <taxon>Cytophagia</taxon>
        <taxon>Cytophagales</taxon>
        <taxon>Hymenobacteraceae</taxon>
        <taxon>Hymenobacter</taxon>
    </lineage>
</organism>
<evidence type="ECO:0000313" key="2">
    <source>
        <dbReference type="EMBL" id="MBO0358620.1"/>
    </source>
</evidence>
<dbReference type="EMBL" id="JAFLQZ010000006">
    <property type="protein sequence ID" value="MBO0358620.1"/>
    <property type="molecule type" value="Genomic_DNA"/>
</dbReference>
<evidence type="ECO:0000313" key="3">
    <source>
        <dbReference type="Proteomes" id="UP000664144"/>
    </source>
</evidence>
<evidence type="ECO:0008006" key="4">
    <source>
        <dbReference type="Google" id="ProtNLM"/>
    </source>
</evidence>
<keyword evidence="3" id="KW-1185">Reference proteome</keyword>
<proteinExistence type="predicted"/>
<accession>A0A939EW62</accession>
<protein>
    <recommendedName>
        <fullName evidence="4">Phage portal protein</fullName>
    </recommendedName>
</protein>
<dbReference type="InterPro" id="IPR032427">
    <property type="entry name" value="P22_portal"/>
</dbReference>
<comment type="caution">
    <text evidence="2">The sequence shown here is derived from an EMBL/GenBank/DDBJ whole genome shotgun (WGS) entry which is preliminary data.</text>
</comment>
<feature type="coiled-coil region" evidence="1">
    <location>
        <begin position="581"/>
        <end position="638"/>
    </location>
</feature>
<dbReference type="RefSeq" id="WP_206984546.1">
    <property type="nucleotide sequence ID" value="NZ_JAFLQZ010000006.1"/>
</dbReference>
<gene>
    <name evidence="2" type="ORF">J0X19_11745</name>
</gene>
<sequence length="694" mass="77890">MANDENKDDLIKEASDRLQELRDYWKPIYDEFTDDLKFAVDGQQWKPGDMTARGEKPTLTINRMGQFINQVINSNRQNTPTIKVLPVDDEADIKTAELIQDLIRNIEKVSKADTAYDTAMEYAVQGGIGFIRIDHDYVDPDSFEQHILIKRVHDPRSCLIDNMSVEPDGRDANDGFIIEEMRLDTFKEQYPKADARNFDDMAMSKTGFAASDKMITVAEYFKRVPEEKEISLLDDGSVLFSDDLAKREGQYTVLKTRMIQKNTVKRYKMTGAEILEETEFPSSYIPIIPVYGKEIWIDGKRKLYSLIRHAKDAQKMHNFWASLETELIMEAPRSPWVVDSDTIADFNADWVNPAKKKVLKYKGTDVMGKPTQRPFREPPTPIPAAVVNARMATVEDMKATMGMYDPSLGNERTGEKSGRAILATQQQGDTATFHFGDNLARSVGHGGVIILDMLPRVFDTPRILRILGEDGTPKRVPVNGQLPTDPNDQSAINSRNQLHDLRVGKYDVAVITGPGYATKRQEGAQALMELSKTIPLIGNAAPDMLVESLDIPNAGAIAKRVKRGLSPQLTADEDTEQTPEVMQLQGALQQMQAQMQAMGAELQQAQQDLQNKNGELALKNKDLQIKEMQVQLEAMKHRDAMMGQSDDRSLQVHKIDTDAQAKIVTEKIKADASIKASDNQTFAQMNTPIKEPAK</sequence>
<dbReference type="Proteomes" id="UP000664144">
    <property type="component" value="Unassembled WGS sequence"/>
</dbReference>
<dbReference type="AlphaFoldDB" id="A0A939EW62"/>